<proteinExistence type="predicted"/>
<gene>
    <name evidence="3" type="ORF">OLC1_LOCUS8264</name>
</gene>
<accession>A0AAV1CRW1</accession>
<keyword evidence="4" id="KW-1185">Reference proteome</keyword>
<evidence type="ECO:0000313" key="3">
    <source>
        <dbReference type="EMBL" id="CAI9097908.1"/>
    </source>
</evidence>
<dbReference type="EMBL" id="OX459120">
    <property type="protein sequence ID" value="CAI9097908.1"/>
    <property type="molecule type" value="Genomic_DNA"/>
</dbReference>
<protein>
    <submittedName>
        <fullName evidence="3">OLC1v1034427C1</fullName>
    </submittedName>
</protein>
<feature type="coiled-coil region" evidence="1">
    <location>
        <begin position="239"/>
        <end position="266"/>
    </location>
</feature>
<evidence type="ECO:0000313" key="4">
    <source>
        <dbReference type="Proteomes" id="UP001161247"/>
    </source>
</evidence>
<evidence type="ECO:0000256" key="1">
    <source>
        <dbReference type="SAM" id="Coils"/>
    </source>
</evidence>
<name>A0AAV1CRW1_OLDCO</name>
<evidence type="ECO:0000256" key="2">
    <source>
        <dbReference type="SAM" id="MobiDB-lite"/>
    </source>
</evidence>
<dbReference type="Proteomes" id="UP001161247">
    <property type="component" value="Chromosome 3"/>
</dbReference>
<feature type="region of interest" description="Disordered" evidence="2">
    <location>
        <begin position="1"/>
        <end position="89"/>
    </location>
</feature>
<sequence>MDGKLASCSLSGTTKLNSDPGGTVDLPNVVPKDFDLKGNPEGGSNHVNVPVDQGASGTSSVPLSTPEGAIQRSHPYLDTSPPPPKVQIEENRPIICPNPITVTDKGLEVYSCLSDAVSEIQSRLSRYKEQGRSTGEGVIELASKLQEMETQQNEALKMSAEDRLQHTIFFVVKEPNYRIVVLEEDSLIDTKRQEEEIQRLKYSIEGARAVVQYWEDSQAESFKKVVDIYTQYFKLQTYVTKLRSRSEELEAQFEQLSRDRQSKELEAQVEQLSRDRCFLMVEGIPMAASKLLQSDEVHEIL</sequence>
<reference evidence="3" key="1">
    <citation type="submission" date="2023-03" db="EMBL/GenBank/DDBJ databases">
        <authorList>
            <person name="Julca I."/>
        </authorList>
    </citation>
    <scope>NUCLEOTIDE SEQUENCE</scope>
</reference>
<dbReference type="AlphaFoldDB" id="A0AAV1CRW1"/>
<keyword evidence="1" id="KW-0175">Coiled coil</keyword>
<organism evidence="3 4">
    <name type="scientific">Oldenlandia corymbosa var. corymbosa</name>
    <dbReference type="NCBI Taxonomy" id="529605"/>
    <lineage>
        <taxon>Eukaryota</taxon>
        <taxon>Viridiplantae</taxon>
        <taxon>Streptophyta</taxon>
        <taxon>Embryophyta</taxon>
        <taxon>Tracheophyta</taxon>
        <taxon>Spermatophyta</taxon>
        <taxon>Magnoliopsida</taxon>
        <taxon>eudicotyledons</taxon>
        <taxon>Gunneridae</taxon>
        <taxon>Pentapetalae</taxon>
        <taxon>asterids</taxon>
        <taxon>lamiids</taxon>
        <taxon>Gentianales</taxon>
        <taxon>Rubiaceae</taxon>
        <taxon>Rubioideae</taxon>
        <taxon>Spermacoceae</taxon>
        <taxon>Hedyotis-Oldenlandia complex</taxon>
        <taxon>Oldenlandia</taxon>
    </lineage>
</organism>
<feature type="compositionally biased region" description="Polar residues" evidence="2">
    <location>
        <begin position="8"/>
        <end position="17"/>
    </location>
</feature>